<dbReference type="GO" id="GO:0009055">
    <property type="term" value="F:electron transfer activity"/>
    <property type="evidence" value="ECO:0007669"/>
    <property type="project" value="UniProtKB-UniRule"/>
</dbReference>
<feature type="transmembrane region" description="Helical" evidence="7">
    <location>
        <begin position="207"/>
        <end position="224"/>
    </location>
</feature>
<sequence>MGEALPRNPGRVRREAAGMSTTIMPASRPAIAWPWLTRAGRFSWTRMLVLLSAIAPGMVLLWLLESGQLGAEPWKAAAKESGTWAIRFLLISLAITPLRFIADMPRALTFRRMLGLVALGYAVLHLVMYAGHMAWDLPEIASEILLRFYLTLGFLVLLGLVVLGVTSTDGWQARLGRRWKALHRAVYALAGFGIFHQFLQAKSRADGAVLMAGVFLFLMAWRALPGRWRASPLALAGLAVVAAAGAAGVEFAWYALSSNLPAARILAANLDPGAGLRPAQLALALGLAVAVLPWVARLGGPGRALKAR</sequence>
<evidence type="ECO:0000313" key="9">
    <source>
        <dbReference type="EMBL" id="SFK41227.1"/>
    </source>
</evidence>
<dbReference type="HAMAP" id="MF_01207">
    <property type="entry name" value="MsrQ"/>
    <property type="match status" value="1"/>
</dbReference>
<keyword evidence="10" id="KW-1185">Reference proteome</keyword>
<keyword evidence="6 7" id="KW-0472">Membrane</keyword>
<dbReference type="GO" id="GO:0010181">
    <property type="term" value="F:FMN binding"/>
    <property type="evidence" value="ECO:0007669"/>
    <property type="project" value="UniProtKB-UniRule"/>
</dbReference>
<dbReference type="PANTHER" id="PTHR36964">
    <property type="entry name" value="PROTEIN-METHIONINE-SULFOXIDE REDUCTASE HEME-BINDING SUBUNIT MSRQ"/>
    <property type="match status" value="1"/>
</dbReference>
<keyword evidence="7" id="KW-0349">Heme</keyword>
<protein>
    <recommendedName>
        <fullName evidence="7">Protein-methionine-sulfoxide reductase heme-binding subunit MsrQ</fullName>
    </recommendedName>
    <alternativeName>
        <fullName evidence="7">Flavocytochrome MsrQ</fullName>
    </alternativeName>
</protein>
<reference evidence="9 10" key="1">
    <citation type="submission" date="2016-10" db="EMBL/GenBank/DDBJ databases">
        <authorList>
            <person name="de Groot N.N."/>
        </authorList>
    </citation>
    <scope>NUCLEOTIDE SEQUENCE [LARGE SCALE GENOMIC DNA]</scope>
    <source>
        <strain evidence="9 10">DSM 19981</strain>
    </source>
</reference>
<evidence type="ECO:0000256" key="7">
    <source>
        <dbReference type="HAMAP-Rule" id="MF_01207"/>
    </source>
</evidence>
<dbReference type="STRING" id="1123062.SAMN02745775_102357"/>
<evidence type="ECO:0000256" key="6">
    <source>
        <dbReference type="ARBA" id="ARBA00023136"/>
    </source>
</evidence>
<dbReference type="GO" id="GO:0030091">
    <property type="term" value="P:protein repair"/>
    <property type="evidence" value="ECO:0007669"/>
    <property type="project" value="UniProtKB-UniRule"/>
</dbReference>
<comment type="cofactor">
    <cofactor evidence="7">
        <name>FMN</name>
        <dbReference type="ChEBI" id="CHEBI:58210"/>
    </cofactor>
    <text evidence="7">Binds 1 FMN per subunit.</text>
</comment>
<feature type="transmembrane region" description="Helical" evidence="7">
    <location>
        <begin position="185"/>
        <end position="201"/>
    </location>
</feature>
<comment type="subunit">
    <text evidence="7">Heterodimer of a catalytic subunit (MsrP) and a heme-binding subunit (MsrQ).</text>
</comment>
<evidence type="ECO:0000256" key="4">
    <source>
        <dbReference type="ARBA" id="ARBA00022989"/>
    </source>
</evidence>
<feature type="domain" description="Ferric oxidoreductase" evidence="8">
    <location>
        <begin position="82"/>
        <end position="192"/>
    </location>
</feature>
<evidence type="ECO:0000313" key="10">
    <source>
        <dbReference type="Proteomes" id="UP000199473"/>
    </source>
</evidence>
<dbReference type="InterPro" id="IPR022837">
    <property type="entry name" value="MsrQ-like"/>
</dbReference>
<dbReference type="Pfam" id="PF01794">
    <property type="entry name" value="Ferric_reduct"/>
    <property type="match status" value="1"/>
</dbReference>
<keyword evidence="7" id="KW-0288">FMN</keyword>
<accession>A0A1I3ZAY9</accession>
<dbReference type="GO" id="GO:0016679">
    <property type="term" value="F:oxidoreductase activity, acting on diphenols and related substances as donors"/>
    <property type="evidence" value="ECO:0007669"/>
    <property type="project" value="TreeGrafter"/>
</dbReference>
<feature type="transmembrane region" description="Helical" evidence="7">
    <location>
        <begin position="276"/>
        <end position="296"/>
    </location>
</feature>
<keyword evidence="2 7" id="KW-0813">Transport</keyword>
<comment type="function">
    <text evidence="7">Part of the MsrPQ system that repairs oxidized periplasmic proteins containing methionine sulfoxide residues (Met-O), using respiratory chain electrons. Thus protects these proteins from oxidative-stress damage caused by reactive species of oxygen and chlorine generated by the host defense mechanisms. MsrPQ is essential for the maintenance of envelope integrity under bleach stress, rescuing a wide series of structurally unrelated periplasmic proteins from methionine oxidation. MsrQ provides electrons for reduction to the reductase catalytic subunit MsrP, using the quinone pool of the respiratory chain.</text>
</comment>
<evidence type="ECO:0000256" key="1">
    <source>
        <dbReference type="ARBA" id="ARBA00004141"/>
    </source>
</evidence>
<keyword evidence="7" id="KW-1003">Cell membrane</keyword>
<feature type="transmembrane region" description="Helical" evidence="7">
    <location>
        <begin position="233"/>
        <end position="256"/>
    </location>
</feature>
<comment type="caution">
    <text evidence="7">Lacks conserved residue(s) required for the propagation of feature annotation.</text>
</comment>
<proteinExistence type="inferred from homology"/>
<dbReference type="GO" id="GO:0005886">
    <property type="term" value="C:plasma membrane"/>
    <property type="evidence" value="ECO:0007669"/>
    <property type="project" value="UniProtKB-SubCell"/>
</dbReference>
<comment type="similarity">
    <text evidence="7">Belongs to the MsrQ family.</text>
</comment>
<keyword evidence="7" id="KW-0479">Metal-binding</keyword>
<keyword evidence="4 7" id="KW-1133">Transmembrane helix</keyword>
<dbReference type="GO" id="GO:0020037">
    <property type="term" value="F:heme binding"/>
    <property type="evidence" value="ECO:0007669"/>
    <property type="project" value="UniProtKB-UniRule"/>
</dbReference>
<dbReference type="PANTHER" id="PTHR36964:SF1">
    <property type="entry name" value="PROTEIN-METHIONINE-SULFOXIDE REDUCTASE HEME-BINDING SUBUNIT MSRQ"/>
    <property type="match status" value="1"/>
</dbReference>
<gene>
    <name evidence="7" type="primary">msrQ</name>
    <name evidence="9" type="ORF">SAMN02745775_102357</name>
</gene>
<organism evidence="9 10">
    <name type="scientific">Falsiroseomonas stagni DSM 19981</name>
    <dbReference type="NCBI Taxonomy" id="1123062"/>
    <lineage>
        <taxon>Bacteria</taxon>
        <taxon>Pseudomonadati</taxon>
        <taxon>Pseudomonadota</taxon>
        <taxon>Alphaproteobacteria</taxon>
        <taxon>Acetobacterales</taxon>
        <taxon>Roseomonadaceae</taxon>
        <taxon>Falsiroseomonas</taxon>
    </lineage>
</organism>
<comment type="cofactor">
    <cofactor evidence="7">
        <name>heme b</name>
        <dbReference type="ChEBI" id="CHEBI:60344"/>
    </cofactor>
    <text evidence="7">Binds 1 heme b (iron(II)-protoporphyrin IX) group per subunit.</text>
</comment>
<dbReference type="Proteomes" id="UP000199473">
    <property type="component" value="Unassembled WGS sequence"/>
</dbReference>
<dbReference type="GO" id="GO:0046872">
    <property type="term" value="F:metal ion binding"/>
    <property type="evidence" value="ECO:0007669"/>
    <property type="project" value="UniProtKB-KW"/>
</dbReference>
<dbReference type="AlphaFoldDB" id="A0A1I3ZAY9"/>
<comment type="subcellular location">
    <subcellularLocation>
        <location evidence="7">Cell membrane</location>
        <topology evidence="7">Multi-pass membrane protein</topology>
    </subcellularLocation>
    <subcellularLocation>
        <location evidence="1">Membrane</location>
        <topology evidence="1">Multi-pass membrane protein</topology>
    </subcellularLocation>
</comment>
<evidence type="ECO:0000256" key="2">
    <source>
        <dbReference type="ARBA" id="ARBA00022448"/>
    </source>
</evidence>
<keyword evidence="5 7" id="KW-0408">Iron</keyword>
<keyword evidence="3 7" id="KW-0812">Transmembrane</keyword>
<keyword evidence="7" id="KW-0249">Electron transport</keyword>
<evidence type="ECO:0000259" key="8">
    <source>
        <dbReference type="Pfam" id="PF01794"/>
    </source>
</evidence>
<dbReference type="InterPro" id="IPR013130">
    <property type="entry name" value="Fe3_Rdtase_TM_dom"/>
</dbReference>
<dbReference type="EMBL" id="FOSQ01000002">
    <property type="protein sequence ID" value="SFK41227.1"/>
    <property type="molecule type" value="Genomic_DNA"/>
</dbReference>
<feature type="transmembrane region" description="Helical" evidence="7">
    <location>
        <begin position="144"/>
        <end position="165"/>
    </location>
</feature>
<keyword evidence="7" id="KW-0285">Flavoprotein</keyword>
<evidence type="ECO:0000256" key="3">
    <source>
        <dbReference type="ARBA" id="ARBA00022692"/>
    </source>
</evidence>
<feature type="transmembrane region" description="Helical" evidence="7">
    <location>
        <begin position="114"/>
        <end position="132"/>
    </location>
</feature>
<feature type="transmembrane region" description="Helical" evidence="7">
    <location>
        <begin position="84"/>
        <end position="102"/>
    </location>
</feature>
<feature type="transmembrane region" description="Helical" evidence="7">
    <location>
        <begin position="47"/>
        <end position="64"/>
    </location>
</feature>
<evidence type="ECO:0000256" key="5">
    <source>
        <dbReference type="ARBA" id="ARBA00023004"/>
    </source>
</evidence>
<name>A0A1I3ZAY9_9PROT</name>